<protein>
    <submittedName>
        <fullName evidence="4">Uncharacterized protein</fullName>
    </submittedName>
</protein>
<sequence length="170" mass="19294">MTSPWCFNLWNIVHEVLLPLYFRNWQQCQSAGEIVSMFSAIKTLYHEGDVCISNAGLAHLESLLNGKIDGWRTMIHVGAIDNDLCVYVNCCPYFYISVTALTEGQRQELRGAKTHIQATCISPGMVETEYVFRLHSLHSEKAAATYDSMKVNNNNNNDIYVQMRPVEQVS</sequence>
<evidence type="ECO:0000313" key="4">
    <source>
        <dbReference type="Ensembl" id="ENSOTSP00005155170.1"/>
    </source>
</evidence>
<dbReference type="GeneTree" id="ENSGT00840000129887"/>
<reference evidence="5" key="1">
    <citation type="journal article" date="2018" name="PLoS ONE">
        <title>Chinook salmon (Oncorhynchus tshawytscha) genome and transcriptome.</title>
        <authorList>
            <person name="Christensen K.A."/>
            <person name="Leong J.S."/>
            <person name="Sakhrani D."/>
            <person name="Biagi C.A."/>
            <person name="Minkley D.R."/>
            <person name="Withler R.E."/>
            <person name="Rondeau E.B."/>
            <person name="Koop B.F."/>
            <person name="Devlin R.H."/>
        </authorList>
    </citation>
    <scope>NUCLEOTIDE SEQUENCE [LARGE SCALE GENOMIC DNA]</scope>
</reference>
<feature type="signal peptide" evidence="3">
    <location>
        <begin position="1"/>
        <end position="15"/>
    </location>
</feature>
<dbReference type="InterPro" id="IPR036291">
    <property type="entry name" value="NAD(P)-bd_dom_sf"/>
</dbReference>
<feature type="chain" id="PRO_5044219764" evidence="3">
    <location>
        <begin position="16"/>
        <end position="170"/>
    </location>
</feature>
<reference evidence="4" key="3">
    <citation type="submission" date="2025-09" db="UniProtKB">
        <authorList>
            <consortium name="Ensembl"/>
        </authorList>
    </citation>
    <scope>IDENTIFICATION</scope>
</reference>
<dbReference type="AlphaFoldDB" id="A0AAZ3SPJ4"/>
<comment type="similarity">
    <text evidence="1">Belongs to the short-chain dehydrogenases/reductases (SDR) family.</text>
</comment>
<accession>A0AAZ3SPJ4</accession>
<reference evidence="4" key="2">
    <citation type="submission" date="2025-08" db="UniProtKB">
        <authorList>
            <consortium name="Ensembl"/>
        </authorList>
    </citation>
    <scope>IDENTIFICATION</scope>
</reference>
<dbReference type="PANTHER" id="PTHR43115">
    <property type="entry name" value="DEHYDROGENASE/REDUCTASE SDR FAMILY MEMBER 11"/>
    <property type="match status" value="1"/>
</dbReference>
<keyword evidence="2" id="KW-0560">Oxidoreductase</keyword>
<evidence type="ECO:0000256" key="3">
    <source>
        <dbReference type="SAM" id="SignalP"/>
    </source>
</evidence>
<dbReference type="PANTHER" id="PTHR43115:SF4">
    <property type="entry name" value="DEHYDROGENASE_REDUCTASE SDR FAMILY MEMBER 11"/>
    <property type="match status" value="1"/>
</dbReference>
<name>A0AAZ3SPJ4_ONCTS</name>
<proteinExistence type="inferred from homology"/>
<evidence type="ECO:0000256" key="2">
    <source>
        <dbReference type="ARBA" id="ARBA00023002"/>
    </source>
</evidence>
<keyword evidence="3" id="KW-0732">Signal</keyword>
<keyword evidence="5" id="KW-1185">Reference proteome</keyword>
<dbReference type="SUPFAM" id="SSF51735">
    <property type="entry name" value="NAD(P)-binding Rossmann-fold domains"/>
    <property type="match status" value="1"/>
</dbReference>
<organism evidence="4 5">
    <name type="scientific">Oncorhynchus tshawytscha</name>
    <name type="common">Chinook salmon</name>
    <name type="synonym">Salmo tshawytscha</name>
    <dbReference type="NCBI Taxonomy" id="74940"/>
    <lineage>
        <taxon>Eukaryota</taxon>
        <taxon>Metazoa</taxon>
        <taxon>Chordata</taxon>
        <taxon>Craniata</taxon>
        <taxon>Vertebrata</taxon>
        <taxon>Euteleostomi</taxon>
        <taxon>Actinopterygii</taxon>
        <taxon>Neopterygii</taxon>
        <taxon>Teleostei</taxon>
        <taxon>Protacanthopterygii</taxon>
        <taxon>Salmoniformes</taxon>
        <taxon>Salmonidae</taxon>
        <taxon>Salmoninae</taxon>
        <taxon>Oncorhynchus</taxon>
    </lineage>
</organism>
<dbReference type="GO" id="GO:0016491">
    <property type="term" value="F:oxidoreductase activity"/>
    <property type="evidence" value="ECO:0007669"/>
    <property type="project" value="UniProtKB-KW"/>
</dbReference>
<evidence type="ECO:0000256" key="1">
    <source>
        <dbReference type="ARBA" id="ARBA00006484"/>
    </source>
</evidence>
<dbReference type="Proteomes" id="UP000694402">
    <property type="component" value="Unassembled WGS sequence"/>
</dbReference>
<dbReference type="Ensembl" id="ENSOTST00005137279.1">
    <property type="protein sequence ID" value="ENSOTSP00005155170.1"/>
    <property type="gene ID" value="ENSOTSG00005009308.2"/>
</dbReference>
<evidence type="ECO:0000313" key="5">
    <source>
        <dbReference type="Proteomes" id="UP000694402"/>
    </source>
</evidence>